<organism evidence="2 3">
    <name type="scientific">Chromobacterium haemolyticum</name>
    <dbReference type="NCBI Taxonomy" id="394935"/>
    <lineage>
        <taxon>Bacteria</taxon>
        <taxon>Pseudomonadati</taxon>
        <taxon>Pseudomonadota</taxon>
        <taxon>Betaproteobacteria</taxon>
        <taxon>Neisseriales</taxon>
        <taxon>Chromobacteriaceae</taxon>
        <taxon>Chromobacterium</taxon>
    </lineage>
</organism>
<feature type="transmembrane region" description="Helical" evidence="1">
    <location>
        <begin position="150"/>
        <end position="166"/>
    </location>
</feature>
<dbReference type="InterPro" id="IPR000462">
    <property type="entry name" value="CDP-OH_P_trans"/>
</dbReference>
<keyword evidence="1" id="KW-0812">Transmembrane</keyword>
<evidence type="ECO:0000313" key="2">
    <source>
        <dbReference type="EMBL" id="OQS40742.1"/>
    </source>
</evidence>
<keyword evidence="1" id="KW-0472">Membrane</keyword>
<dbReference type="EMBL" id="MUKV01000010">
    <property type="protein sequence ID" value="OQS40742.1"/>
    <property type="molecule type" value="Genomic_DNA"/>
</dbReference>
<dbReference type="AlphaFoldDB" id="A0A1W0D1L2"/>
<feature type="transmembrane region" description="Helical" evidence="1">
    <location>
        <begin position="21"/>
        <end position="46"/>
    </location>
</feature>
<dbReference type="Pfam" id="PF01066">
    <property type="entry name" value="CDP-OH_P_transf"/>
    <property type="match status" value="1"/>
</dbReference>
<dbReference type="GO" id="GO:0008654">
    <property type="term" value="P:phospholipid biosynthetic process"/>
    <property type="evidence" value="ECO:0007669"/>
    <property type="project" value="InterPro"/>
</dbReference>
<proteinExistence type="predicted"/>
<feature type="transmembrane region" description="Helical" evidence="1">
    <location>
        <begin position="115"/>
        <end position="138"/>
    </location>
</feature>
<dbReference type="Proteomes" id="UP000192721">
    <property type="component" value="Unassembled WGS sequence"/>
</dbReference>
<evidence type="ECO:0008006" key="4">
    <source>
        <dbReference type="Google" id="ProtNLM"/>
    </source>
</evidence>
<dbReference type="RefSeq" id="WP_081555405.1">
    <property type="nucleotide sequence ID" value="NZ_MUKV01000010.1"/>
</dbReference>
<dbReference type="InterPro" id="IPR043130">
    <property type="entry name" value="CDP-OH_PTrfase_TM_dom"/>
</dbReference>
<dbReference type="GO" id="GO:0016780">
    <property type="term" value="F:phosphotransferase activity, for other substituted phosphate groups"/>
    <property type="evidence" value="ECO:0007669"/>
    <property type="project" value="InterPro"/>
</dbReference>
<evidence type="ECO:0000313" key="3">
    <source>
        <dbReference type="Proteomes" id="UP000192721"/>
    </source>
</evidence>
<protein>
    <recommendedName>
        <fullName evidence="4">CDP-alcohol phosphatidyltransferase</fullName>
    </recommendedName>
</protein>
<keyword evidence="1" id="KW-1133">Transmembrane helix</keyword>
<evidence type="ECO:0000256" key="1">
    <source>
        <dbReference type="SAM" id="Phobius"/>
    </source>
</evidence>
<feature type="transmembrane region" description="Helical" evidence="1">
    <location>
        <begin position="58"/>
        <end position="78"/>
    </location>
</feature>
<dbReference type="GO" id="GO:0016020">
    <property type="term" value="C:membrane"/>
    <property type="evidence" value="ECO:0007669"/>
    <property type="project" value="InterPro"/>
</dbReference>
<name>A0A1W0D1L2_9NEIS</name>
<comment type="caution">
    <text evidence="2">The sequence shown here is derived from an EMBL/GenBank/DDBJ whole genome shotgun (WGS) entry which is preliminary data.</text>
</comment>
<gene>
    <name evidence="2" type="ORF">B0T45_10165</name>
</gene>
<dbReference type="Gene3D" id="1.20.120.1760">
    <property type="match status" value="1"/>
</dbReference>
<accession>A0A1W0D1L2</accession>
<sequence length="202" mass="21822">MPSIYQLKSHFQDLLRPLLRGLVSLGVTANHVTLGAMLASIAYGGWLATQPERALPWLLLPVFLFLRMALNAIDGMLAREHGQKSRLGGILNEVGDVVSDAALYLPFAFLLAEPAWVVLAVTLALLTEFVGVLGPSLGGTRRYDGPMGKSDRAFVYGAYALLLGLWPQATAWGAWVFGLSAALMALTCVNRTRVILKEGEDV</sequence>
<reference evidence="2 3" key="1">
    <citation type="submission" date="2017-02" db="EMBL/GenBank/DDBJ databases">
        <title>Chromobacterium haemolyticum H5244.</title>
        <authorList>
            <person name="Gulvik C.A."/>
        </authorList>
    </citation>
    <scope>NUCLEOTIDE SEQUENCE [LARGE SCALE GENOMIC DNA]</scope>
    <source>
        <strain evidence="2 3">H5244</strain>
    </source>
</reference>